<evidence type="ECO:0000313" key="3">
    <source>
        <dbReference type="Proteomes" id="UP001259832"/>
    </source>
</evidence>
<reference evidence="2" key="1">
    <citation type="submission" date="2023-08" db="EMBL/GenBank/DDBJ databases">
        <title>Reference Genome Resource for the Citrus Pathogen Phytophthora citrophthora.</title>
        <authorList>
            <person name="Moller H."/>
            <person name="Coetzee B."/>
            <person name="Rose L.J."/>
            <person name="Van Niekerk J.M."/>
        </authorList>
    </citation>
    <scope>NUCLEOTIDE SEQUENCE</scope>
    <source>
        <strain evidence="2">STE-U-9442</strain>
    </source>
</reference>
<comment type="caution">
    <text evidence="2">The sequence shown here is derived from an EMBL/GenBank/DDBJ whole genome shotgun (WGS) entry which is preliminary data.</text>
</comment>
<organism evidence="2 3">
    <name type="scientific">Phytophthora citrophthora</name>
    <dbReference type="NCBI Taxonomy" id="4793"/>
    <lineage>
        <taxon>Eukaryota</taxon>
        <taxon>Sar</taxon>
        <taxon>Stramenopiles</taxon>
        <taxon>Oomycota</taxon>
        <taxon>Peronosporomycetes</taxon>
        <taxon>Peronosporales</taxon>
        <taxon>Peronosporaceae</taxon>
        <taxon>Phytophthora</taxon>
    </lineage>
</organism>
<protein>
    <submittedName>
        <fullName evidence="2">Uncharacterized protein</fullName>
    </submittedName>
</protein>
<dbReference type="AlphaFoldDB" id="A0AAD9GIL1"/>
<sequence>MRTEPAVAGGSHQHDEDSAHQRGYYPPDQNSGAAVYIKLLKDPCPLIGGHTSKGAYERAIVEKEPLFRCNLSVARCVLFAQHQIPLKEVTSFRKKPETKGGLKPAWGYPWVLPENTASWNDAEDLFWK</sequence>
<evidence type="ECO:0000313" key="2">
    <source>
        <dbReference type="EMBL" id="KAK1939209.1"/>
    </source>
</evidence>
<gene>
    <name evidence="2" type="ORF">P3T76_008593</name>
</gene>
<keyword evidence="3" id="KW-1185">Reference proteome</keyword>
<feature type="region of interest" description="Disordered" evidence="1">
    <location>
        <begin position="1"/>
        <end position="27"/>
    </location>
</feature>
<dbReference type="EMBL" id="JASMQC010000016">
    <property type="protein sequence ID" value="KAK1939209.1"/>
    <property type="molecule type" value="Genomic_DNA"/>
</dbReference>
<proteinExistence type="predicted"/>
<evidence type="ECO:0000256" key="1">
    <source>
        <dbReference type="SAM" id="MobiDB-lite"/>
    </source>
</evidence>
<name>A0AAD9GIL1_9STRA</name>
<accession>A0AAD9GIL1</accession>
<dbReference type="Proteomes" id="UP001259832">
    <property type="component" value="Unassembled WGS sequence"/>
</dbReference>